<dbReference type="InterPro" id="IPR013321">
    <property type="entry name" value="Arc_rbn_hlx_hlx"/>
</dbReference>
<dbReference type="Proteomes" id="UP000271573">
    <property type="component" value="Chromosome"/>
</dbReference>
<dbReference type="AlphaFoldDB" id="A0A3G9J5R8"/>
<dbReference type="GO" id="GO:0006355">
    <property type="term" value="P:regulation of DNA-templated transcription"/>
    <property type="evidence" value="ECO:0007669"/>
    <property type="project" value="InterPro"/>
</dbReference>
<dbReference type="SUPFAM" id="SSF47598">
    <property type="entry name" value="Ribbon-helix-helix"/>
    <property type="match status" value="1"/>
</dbReference>
<name>A0A3G9J5R8_9ACTN</name>
<evidence type="ECO:0000313" key="2">
    <source>
        <dbReference type="Proteomes" id="UP000271573"/>
    </source>
</evidence>
<sequence>MSMLQVKNLPAELHEKLAERARSEHTTMSALVIAMLDRELNEHPTTAWIAKVRARTDNLPSIPREAIDRALAEAKADLFHDERFDGPRP</sequence>
<dbReference type="InterPro" id="IPR010985">
    <property type="entry name" value="Ribbon_hlx_hlx"/>
</dbReference>
<protein>
    <submittedName>
        <fullName evidence="1">Uncharacterized protein</fullName>
    </submittedName>
</protein>
<keyword evidence="2" id="KW-1185">Reference proteome</keyword>
<dbReference type="EMBL" id="AP019307">
    <property type="protein sequence ID" value="BBH18349.1"/>
    <property type="molecule type" value="Genomic_DNA"/>
</dbReference>
<organism evidence="1 2">
    <name type="scientific">Nocardioides baekrokdamisoli</name>
    <dbReference type="NCBI Taxonomy" id="1804624"/>
    <lineage>
        <taxon>Bacteria</taxon>
        <taxon>Bacillati</taxon>
        <taxon>Actinomycetota</taxon>
        <taxon>Actinomycetes</taxon>
        <taxon>Propionibacteriales</taxon>
        <taxon>Nocardioidaceae</taxon>
        <taxon>Nocardioides</taxon>
    </lineage>
</organism>
<gene>
    <name evidence="1" type="ORF">Back2_26360</name>
</gene>
<evidence type="ECO:0000313" key="1">
    <source>
        <dbReference type="EMBL" id="BBH18349.1"/>
    </source>
</evidence>
<dbReference type="OrthoDB" id="7107936at2"/>
<accession>A0A3G9J5R8</accession>
<dbReference type="KEGG" id="nbe:Back2_26360"/>
<dbReference type="Gene3D" id="1.10.1220.10">
    <property type="entry name" value="Met repressor-like"/>
    <property type="match status" value="1"/>
</dbReference>
<dbReference type="RefSeq" id="WP_125569664.1">
    <property type="nucleotide sequence ID" value="NZ_AP019307.1"/>
</dbReference>
<proteinExistence type="predicted"/>
<reference evidence="1 2" key="1">
    <citation type="submission" date="2018-11" db="EMBL/GenBank/DDBJ databases">
        <title>Complete genome sequence of Nocardioides baekrokdamisoli strain KCTC 39748.</title>
        <authorList>
            <person name="Kang S.W."/>
            <person name="Lee K.C."/>
            <person name="Kim K.K."/>
            <person name="Kim J.S."/>
            <person name="Kim D.S."/>
            <person name="Ko S.H."/>
            <person name="Yang S.H."/>
            <person name="Shin Y.K."/>
            <person name="Lee J.S."/>
        </authorList>
    </citation>
    <scope>NUCLEOTIDE SEQUENCE [LARGE SCALE GENOMIC DNA]</scope>
    <source>
        <strain evidence="1 2">KCTC 39748</strain>
    </source>
</reference>